<evidence type="ECO:0000313" key="1">
    <source>
        <dbReference type="EMBL" id="ESA17314.1"/>
    </source>
</evidence>
<organism evidence="1">
    <name type="scientific">Rhizophagus irregularis (strain DAOM 181602 / DAOM 197198 / MUCL 43194)</name>
    <name type="common">Arbuscular mycorrhizal fungus</name>
    <name type="synonym">Glomus intraradices</name>
    <dbReference type="NCBI Taxonomy" id="747089"/>
    <lineage>
        <taxon>Eukaryota</taxon>
        <taxon>Fungi</taxon>
        <taxon>Fungi incertae sedis</taxon>
        <taxon>Mucoromycota</taxon>
        <taxon>Glomeromycotina</taxon>
        <taxon>Glomeromycetes</taxon>
        <taxon>Glomerales</taxon>
        <taxon>Glomeraceae</taxon>
        <taxon>Rhizophagus</taxon>
    </lineage>
</organism>
<name>U9UA73_RHIID</name>
<reference evidence="1" key="1">
    <citation type="submission" date="2013-07" db="EMBL/GenBank/DDBJ databases">
        <title>The genome of an arbuscular mycorrhizal fungus provides insights into the evolution of the oldest plant symbiosis.</title>
        <authorList>
            <consortium name="DOE Joint Genome Institute"/>
            <person name="Tisserant E."/>
            <person name="Malbreil M."/>
            <person name="Kuo A."/>
            <person name="Kohler A."/>
            <person name="Symeonidi A."/>
            <person name="Balestrini R."/>
            <person name="Charron P."/>
            <person name="Duensing N."/>
            <person name="Frei-dit-Frey N."/>
            <person name="Gianinazzi-Pearson V."/>
            <person name="Gilbert B."/>
            <person name="Handa Y."/>
            <person name="Hijri M."/>
            <person name="Kaul R."/>
            <person name="Kawaguchi M."/>
            <person name="Krajinski F."/>
            <person name="Lammers P."/>
            <person name="Lapierre D."/>
            <person name="Masclaux F.G."/>
            <person name="Murat C."/>
            <person name="Morin E."/>
            <person name="Ndikumana S."/>
            <person name="Pagni M."/>
            <person name="Petitpierre D."/>
            <person name="Requena N."/>
            <person name="Rosikiewicz P."/>
            <person name="Riley R."/>
            <person name="Saito K."/>
            <person name="San Clemente H."/>
            <person name="Shapiro H."/>
            <person name="van Tuinen D."/>
            <person name="Becard G."/>
            <person name="Bonfante P."/>
            <person name="Paszkowski U."/>
            <person name="Shachar-Hill Y."/>
            <person name="Young J.P."/>
            <person name="Sanders I.R."/>
            <person name="Henrissat B."/>
            <person name="Rensing S.A."/>
            <person name="Grigoriev I.V."/>
            <person name="Corradi N."/>
            <person name="Roux C."/>
            <person name="Martin F."/>
        </authorList>
    </citation>
    <scope>NUCLEOTIDE SEQUENCE</scope>
    <source>
        <strain evidence="1">DAOM 197198</strain>
    </source>
</reference>
<gene>
    <name evidence="1" type="ORF">GLOINDRAFT_21929</name>
</gene>
<protein>
    <submittedName>
        <fullName evidence="1">Uncharacterized protein</fullName>
    </submittedName>
</protein>
<proteinExistence type="predicted"/>
<dbReference type="HOGENOM" id="CLU_2575058_0_0_1"/>
<sequence length="81" mass="9577">MNHSNNISQDSSNQTFYSTNNREESFFMENASTQSFPVANSSSYHNYQDRTHRTRTTKLQAFSLMDLPSFKDDYIRKISYF</sequence>
<accession>U9UA73</accession>
<dbReference type="EMBL" id="KI280307">
    <property type="protein sequence ID" value="ESA17314.1"/>
    <property type="molecule type" value="Genomic_DNA"/>
</dbReference>
<dbReference type="AlphaFoldDB" id="U9UA73"/>